<gene>
    <name evidence="8" type="ORF">ACFFHF_22820</name>
</gene>
<feature type="domain" description="Dynamin N-terminal" evidence="7">
    <location>
        <begin position="636"/>
        <end position="860"/>
    </location>
</feature>
<dbReference type="Pfam" id="PF00350">
    <property type="entry name" value="Dynamin_N"/>
    <property type="match status" value="2"/>
</dbReference>
<dbReference type="RefSeq" id="WP_377059137.1">
    <property type="nucleotide sequence ID" value="NZ_JBHLUU010000126.1"/>
</dbReference>
<feature type="coiled-coil region" evidence="6">
    <location>
        <begin position="311"/>
        <end position="349"/>
    </location>
</feature>
<reference evidence="8 9" key="1">
    <citation type="submission" date="2024-09" db="EMBL/GenBank/DDBJ databases">
        <authorList>
            <person name="Sun Q."/>
            <person name="Mori K."/>
        </authorList>
    </citation>
    <scope>NUCLEOTIDE SEQUENCE [LARGE SCALE GENOMIC DNA]</scope>
    <source>
        <strain evidence="8 9">CGMCC 1.9126</strain>
    </source>
</reference>
<evidence type="ECO:0000256" key="6">
    <source>
        <dbReference type="SAM" id="Coils"/>
    </source>
</evidence>
<name>A0ABV6KXH4_9BACI</name>
<evidence type="ECO:0000313" key="8">
    <source>
        <dbReference type="EMBL" id="MFC0478027.1"/>
    </source>
</evidence>
<dbReference type="PANTHER" id="PTHR10465">
    <property type="entry name" value="TRANSMEMBRANE GTPASE FZO1"/>
    <property type="match status" value="1"/>
</dbReference>
<feature type="domain" description="Dynamin N-terminal" evidence="7">
    <location>
        <begin position="50"/>
        <end position="204"/>
    </location>
</feature>
<accession>A0ABV6KXH4</accession>
<dbReference type="InterPro" id="IPR027094">
    <property type="entry name" value="Mitofusin_fam"/>
</dbReference>
<dbReference type="Proteomes" id="UP001589738">
    <property type="component" value="Unassembled WGS sequence"/>
</dbReference>
<organism evidence="8 9">
    <name type="scientific">Robertmurraya beringensis</name>
    <dbReference type="NCBI Taxonomy" id="641660"/>
    <lineage>
        <taxon>Bacteria</taxon>
        <taxon>Bacillati</taxon>
        <taxon>Bacillota</taxon>
        <taxon>Bacilli</taxon>
        <taxon>Bacillales</taxon>
        <taxon>Bacillaceae</taxon>
        <taxon>Robertmurraya</taxon>
    </lineage>
</organism>
<dbReference type="InterPro" id="IPR027417">
    <property type="entry name" value="P-loop_NTPase"/>
</dbReference>
<comment type="caution">
    <text evidence="8">The sequence shown here is derived from an EMBL/GenBank/DDBJ whole genome shotgun (WGS) entry which is preliminary data.</text>
</comment>
<sequence length="1218" mass="140454">MSNTIFQHDTQITLSRLANLHTYFLSRGNEETAQKAKQLAIKLQEREYAIAFCGHFSAGKSTMINTLIGENILPSSPIPTSANLVKVKAGEDYAKVYFNEGRPLYYKAPYDYSMVKTYCKNGDEITSIEISKSNTKLTTGTAILDTPGIDSTDDAHRIATESALHLADLVFYCMDYNHVQSEVNFMFTKELTEEGKEVFLVVNQIDKHREEEISFLQFQESVKESFASWGVKPGRIFYTTLKEPTHPHNELKDLQTFIAEKVVMKDQLLELSVSNSLKKLIQEQMVFESTQNKDTIEKLEQKLSALPEDERNSLQGKIVELQQQLDLQMETLNQQKRELELVINDILKNAYLMPFQTRELAEKFLESRQREFKVGLLFSKNKTEQERQARLQTFSADMQEKVKSQLEWHLKDAITRFIKQEDINSADLLTKIQEYSVPYTSELLLKAEKKDARLSGEYVLNYTNDVAESLKTLARRELEPFMDDFLKIQGDKISRKTSKWEEELKVIKDLDHTWSELKTITDSQEKSKYKMEQILTENIMSDEIKDREIEKLLTVNEEFEIMSSSTEKVAVKSTKKVEKTIETPIETPTHVGLQVKDVVKKLKTAANLLNAVPGFKTSSEELTLTSERLSNRGFTIALFGAFSAGKSSFANALIGQKLLPVSPNPTTAAINKIMPVTEENKHGLVKVKFKSEENLLEEVKRSLHLFELSAESLDHAVHVIESIDPNDSLFDVQGKVHYSFLTAFLRGYEFAKNHFGDILQTKLEEFADYVAKEEKSCFVESIELYYDCELTRHGITLVDTPGADSINARHTGVAFDYIKNSDAILFVTYYNHAFSKADREFLIQLGRVKDTFSMDKMFFLVNAIDLARDEEEVQEVLGYVTEQLILYGIRMPHVYPVSSLLGLKEKEEEIKEGSRLEQFEERFYSFIENDLTEIALTSAMSELNRVNHVLKAFIHHAKQNQERKDSYLLTIQDQEEAIGNLLRKEDQEKNLQKRLNLETDELAFYIKQRVFYRFNDFFKEAFNPSLLKDDGRSMKQALQRGLEEFLTSIGYDFAQELRATSLRIESFIEKLLLEVEQLLEGSIADINKDISFHSYEKRAWKSIEFANAFENLEAHLFKKALGYFKNPKSFFERNEKRLMMEELEVILSPLANSYVEEGSQRLKEHYQEVMNAEIQTLKEQMARECLDYYEGLRAALSDETSISNLEETELKLEELLSK</sequence>
<dbReference type="PANTHER" id="PTHR10465:SF0">
    <property type="entry name" value="SARCALUMENIN"/>
    <property type="match status" value="1"/>
</dbReference>
<keyword evidence="4" id="KW-0342">GTP-binding</keyword>
<evidence type="ECO:0000259" key="7">
    <source>
        <dbReference type="Pfam" id="PF00350"/>
    </source>
</evidence>
<keyword evidence="5" id="KW-0472">Membrane</keyword>
<evidence type="ECO:0000256" key="3">
    <source>
        <dbReference type="ARBA" id="ARBA00022801"/>
    </source>
</evidence>
<dbReference type="EMBL" id="JBHLUU010000126">
    <property type="protein sequence ID" value="MFC0478027.1"/>
    <property type="molecule type" value="Genomic_DNA"/>
</dbReference>
<dbReference type="InterPro" id="IPR045063">
    <property type="entry name" value="Dynamin_N"/>
</dbReference>
<keyword evidence="6" id="KW-0175">Coiled coil</keyword>
<keyword evidence="3" id="KW-0378">Hydrolase</keyword>
<keyword evidence="2" id="KW-0547">Nucleotide-binding</keyword>
<evidence type="ECO:0000256" key="2">
    <source>
        <dbReference type="ARBA" id="ARBA00022741"/>
    </source>
</evidence>
<dbReference type="SUPFAM" id="SSF52540">
    <property type="entry name" value="P-loop containing nucleoside triphosphate hydrolases"/>
    <property type="match status" value="2"/>
</dbReference>
<comment type="subcellular location">
    <subcellularLocation>
        <location evidence="1">Membrane</location>
    </subcellularLocation>
</comment>
<evidence type="ECO:0000256" key="5">
    <source>
        <dbReference type="ARBA" id="ARBA00023136"/>
    </source>
</evidence>
<proteinExistence type="predicted"/>
<protein>
    <submittedName>
        <fullName evidence="8">Dynamin family protein</fullName>
    </submittedName>
</protein>
<evidence type="ECO:0000313" key="9">
    <source>
        <dbReference type="Proteomes" id="UP001589738"/>
    </source>
</evidence>
<evidence type="ECO:0000256" key="4">
    <source>
        <dbReference type="ARBA" id="ARBA00023134"/>
    </source>
</evidence>
<keyword evidence="9" id="KW-1185">Reference proteome</keyword>
<dbReference type="CDD" id="cd09912">
    <property type="entry name" value="DLP_2"/>
    <property type="match status" value="2"/>
</dbReference>
<dbReference type="Gene3D" id="3.40.50.300">
    <property type="entry name" value="P-loop containing nucleotide triphosphate hydrolases"/>
    <property type="match status" value="2"/>
</dbReference>
<evidence type="ECO:0000256" key="1">
    <source>
        <dbReference type="ARBA" id="ARBA00004370"/>
    </source>
</evidence>